<organism evidence="2 3">
    <name type="scientific">Striga hermonthica</name>
    <name type="common">Purple witchweed</name>
    <name type="synonym">Buchnera hermonthica</name>
    <dbReference type="NCBI Taxonomy" id="68872"/>
    <lineage>
        <taxon>Eukaryota</taxon>
        <taxon>Viridiplantae</taxon>
        <taxon>Streptophyta</taxon>
        <taxon>Embryophyta</taxon>
        <taxon>Tracheophyta</taxon>
        <taxon>Spermatophyta</taxon>
        <taxon>Magnoliopsida</taxon>
        <taxon>eudicotyledons</taxon>
        <taxon>Gunneridae</taxon>
        <taxon>Pentapetalae</taxon>
        <taxon>asterids</taxon>
        <taxon>lamiids</taxon>
        <taxon>Lamiales</taxon>
        <taxon>Orobanchaceae</taxon>
        <taxon>Buchnereae</taxon>
        <taxon>Striga</taxon>
    </lineage>
</organism>
<dbReference type="AlphaFoldDB" id="A0A9N7MRH0"/>
<feature type="compositionally biased region" description="Basic and acidic residues" evidence="1">
    <location>
        <begin position="71"/>
        <end position="82"/>
    </location>
</feature>
<sequence length="232" mass="25892">QAPRRGTAPAPCRVTARDRHHAPTEAPKRQGVAQWQAPRCSTARPSRRGITRGQRHDPSRTRPGRPSTPRRVSDALHAEPHTPCHGTRGTCSSRRGTLSYMYMCMGLQQKVISPSRDEKPSLHASPYSFFSIFLSKNSTFHLDFLIAFGLSLRLNQEGAKPKGGKIEHSGNRPGKWSTSPLHDQTNDRATHRSTRYMIEQPTRPQQVDRFEELTVGLVIGACITGARKSLQL</sequence>
<gene>
    <name evidence="2" type="ORF">SHERM_13031</name>
</gene>
<evidence type="ECO:0000313" key="3">
    <source>
        <dbReference type="Proteomes" id="UP001153555"/>
    </source>
</evidence>
<protein>
    <submittedName>
        <fullName evidence="2">Uncharacterized protein</fullName>
    </submittedName>
</protein>
<feature type="non-terminal residue" evidence="2">
    <location>
        <position position="232"/>
    </location>
</feature>
<name>A0A9N7MRH0_STRHE</name>
<comment type="caution">
    <text evidence="2">The sequence shown here is derived from an EMBL/GenBank/DDBJ whole genome shotgun (WGS) entry which is preliminary data.</text>
</comment>
<accession>A0A9N7MRH0</accession>
<evidence type="ECO:0000256" key="1">
    <source>
        <dbReference type="SAM" id="MobiDB-lite"/>
    </source>
</evidence>
<feature type="compositionally biased region" description="Basic and acidic residues" evidence="1">
    <location>
        <begin position="15"/>
        <end position="28"/>
    </location>
</feature>
<dbReference type="EMBL" id="CACSLK010009942">
    <property type="protein sequence ID" value="CAA0812284.1"/>
    <property type="molecule type" value="Genomic_DNA"/>
</dbReference>
<feature type="region of interest" description="Disordered" evidence="1">
    <location>
        <begin position="1"/>
        <end position="90"/>
    </location>
</feature>
<reference evidence="2" key="1">
    <citation type="submission" date="2019-12" db="EMBL/GenBank/DDBJ databases">
        <authorList>
            <person name="Scholes J."/>
        </authorList>
    </citation>
    <scope>NUCLEOTIDE SEQUENCE</scope>
</reference>
<dbReference type="Proteomes" id="UP001153555">
    <property type="component" value="Unassembled WGS sequence"/>
</dbReference>
<proteinExistence type="predicted"/>
<keyword evidence="3" id="KW-1185">Reference proteome</keyword>
<evidence type="ECO:0000313" key="2">
    <source>
        <dbReference type="EMBL" id="CAA0812284.1"/>
    </source>
</evidence>
<feature type="non-terminal residue" evidence="2">
    <location>
        <position position="1"/>
    </location>
</feature>
<feature type="region of interest" description="Disordered" evidence="1">
    <location>
        <begin position="160"/>
        <end position="188"/>
    </location>
</feature>